<evidence type="ECO:0000313" key="16">
    <source>
        <dbReference type="Proteomes" id="UP000067626"/>
    </source>
</evidence>
<evidence type="ECO:0000256" key="12">
    <source>
        <dbReference type="PROSITE-ProRule" id="PRU00169"/>
    </source>
</evidence>
<evidence type="ECO:0000256" key="5">
    <source>
        <dbReference type="ARBA" id="ARBA00022553"/>
    </source>
</evidence>
<dbReference type="CDD" id="cd17580">
    <property type="entry name" value="REC_2_DhkD-like"/>
    <property type="match status" value="1"/>
</dbReference>
<dbReference type="GO" id="GO:0000155">
    <property type="term" value="F:phosphorelay sensor kinase activity"/>
    <property type="evidence" value="ECO:0007669"/>
    <property type="project" value="InterPro"/>
</dbReference>
<dbReference type="InterPro" id="IPR029016">
    <property type="entry name" value="GAF-like_dom_sf"/>
</dbReference>
<dbReference type="Pfam" id="PF00512">
    <property type="entry name" value="HisKA"/>
    <property type="match status" value="1"/>
</dbReference>
<dbReference type="PANTHER" id="PTHR43547">
    <property type="entry name" value="TWO-COMPONENT HISTIDINE KINASE"/>
    <property type="match status" value="1"/>
</dbReference>
<dbReference type="EMBL" id="CP012159">
    <property type="protein sequence ID" value="AKT39693.1"/>
    <property type="molecule type" value="Genomic_DNA"/>
</dbReference>
<evidence type="ECO:0000256" key="1">
    <source>
        <dbReference type="ARBA" id="ARBA00000085"/>
    </source>
</evidence>
<dbReference type="SMART" id="SM00448">
    <property type="entry name" value="REC"/>
    <property type="match status" value="2"/>
</dbReference>
<accession>A0A0K1EGI6</accession>
<dbReference type="Pfam" id="PF00072">
    <property type="entry name" value="Response_reg"/>
    <property type="match status" value="2"/>
</dbReference>
<dbReference type="InterPro" id="IPR011006">
    <property type="entry name" value="CheY-like_superfamily"/>
</dbReference>
<dbReference type="Gene3D" id="3.40.50.2300">
    <property type="match status" value="2"/>
</dbReference>
<evidence type="ECO:0000256" key="4">
    <source>
        <dbReference type="ARBA" id="ARBA00022475"/>
    </source>
</evidence>
<keyword evidence="10" id="KW-0902">Two-component regulatory system</keyword>
<comment type="catalytic activity">
    <reaction evidence="1">
        <text>ATP + protein L-histidine = ADP + protein N-phospho-L-histidine.</text>
        <dbReference type="EC" id="2.7.13.3"/>
    </reaction>
</comment>
<dbReference type="InterPro" id="IPR036890">
    <property type="entry name" value="HATPase_C_sf"/>
</dbReference>
<dbReference type="InterPro" id="IPR003661">
    <property type="entry name" value="HisK_dim/P_dom"/>
</dbReference>
<dbReference type="GO" id="GO:0005524">
    <property type="term" value="F:ATP binding"/>
    <property type="evidence" value="ECO:0007669"/>
    <property type="project" value="UniProtKB-KW"/>
</dbReference>
<dbReference type="GO" id="GO:0005886">
    <property type="term" value="C:plasma membrane"/>
    <property type="evidence" value="ECO:0007669"/>
    <property type="project" value="UniProtKB-SubCell"/>
</dbReference>
<dbReference type="InterPro" id="IPR003594">
    <property type="entry name" value="HATPase_dom"/>
</dbReference>
<dbReference type="InterPro" id="IPR004358">
    <property type="entry name" value="Sig_transdc_His_kin-like_C"/>
</dbReference>
<dbReference type="InterPro" id="IPR003018">
    <property type="entry name" value="GAF"/>
</dbReference>
<protein>
    <recommendedName>
        <fullName evidence="3">histidine kinase</fullName>
        <ecNumber evidence="3">2.7.13.3</ecNumber>
    </recommendedName>
</protein>
<keyword evidence="7" id="KW-0547">Nucleotide-binding</keyword>
<evidence type="ECO:0000259" key="13">
    <source>
        <dbReference type="PROSITE" id="PS50109"/>
    </source>
</evidence>
<evidence type="ECO:0000256" key="2">
    <source>
        <dbReference type="ARBA" id="ARBA00004236"/>
    </source>
</evidence>
<dbReference type="SMART" id="SM00065">
    <property type="entry name" value="GAF"/>
    <property type="match status" value="1"/>
</dbReference>
<dbReference type="InterPro" id="IPR001789">
    <property type="entry name" value="Sig_transdc_resp-reg_receiver"/>
</dbReference>
<keyword evidence="11" id="KW-0472">Membrane</keyword>
<evidence type="ECO:0000256" key="10">
    <source>
        <dbReference type="ARBA" id="ARBA00023012"/>
    </source>
</evidence>
<feature type="modified residue" description="4-aspartylphosphate" evidence="12">
    <location>
        <position position="72"/>
    </location>
</feature>
<evidence type="ECO:0000256" key="3">
    <source>
        <dbReference type="ARBA" id="ARBA00012438"/>
    </source>
</evidence>
<evidence type="ECO:0000259" key="14">
    <source>
        <dbReference type="PROSITE" id="PS50110"/>
    </source>
</evidence>
<feature type="domain" description="Response regulatory" evidence="14">
    <location>
        <begin position="24"/>
        <end position="139"/>
    </location>
</feature>
<dbReference type="FunFam" id="3.30.565.10:FF:000023">
    <property type="entry name" value="PAS domain-containing sensor histidine kinase"/>
    <property type="match status" value="1"/>
</dbReference>
<dbReference type="STRING" id="52.CMC5_038420"/>
<dbReference type="SUPFAM" id="SSF52172">
    <property type="entry name" value="CheY-like"/>
    <property type="match status" value="2"/>
</dbReference>
<evidence type="ECO:0000313" key="15">
    <source>
        <dbReference type="EMBL" id="AKT39693.1"/>
    </source>
</evidence>
<dbReference type="PANTHER" id="PTHR43547:SF2">
    <property type="entry name" value="HYBRID SIGNAL TRANSDUCTION HISTIDINE KINASE C"/>
    <property type="match status" value="1"/>
</dbReference>
<evidence type="ECO:0000256" key="9">
    <source>
        <dbReference type="ARBA" id="ARBA00022840"/>
    </source>
</evidence>
<dbReference type="AlphaFoldDB" id="A0A0K1EGI6"/>
<dbReference type="PROSITE" id="PS50109">
    <property type="entry name" value="HIS_KIN"/>
    <property type="match status" value="1"/>
</dbReference>
<dbReference type="PRINTS" id="PR00344">
    <property type="entry name" value="BCTRLSENSOR"/>
</dbReference>
<keyword evidence="4" id="KW-1003">Cell membrane</keyword>
<keyword evidence="9" id="KW-0067">ATP-binding</keyword>
<proteinExistence type="predicted"/>
<evidence type="ECO:0000256" key="7">
    <source>
        <dbReference type="ARBA" id="ARBA00022741"/>
    </source>
</evidence>
<dbReference type="Pfam" id="PF02518">
    <property type="entry name" value="HATPase_c"/>
    <property type="match status" value="1"/>
</dbReference>
<dbReference type="CDD" id="cd00082">
    <property type="entry name" value="HisKA"/>
    <property type="match status" value="1"/>
</dbReference>
<dbReference type="Gene3D" id="3.30.450.40">
    <property type="match status" value="1"/>
</dbReference>
<evidence type="ECO:0000256" key="6">
    <source>
        <dbReference type="ARBA" id="ARBA00022679"/>
    </source>
</evidence>
<keyword evidence="16" id="KW-1185">Reference proteome</keyword>
<dbReference type="Gene3D" id="3.30.565.10">
    <property type="entry name" value="Histidine kinase-like ATPase, C-terminal domain"/>
    <property type="match status" value="1"/>
</dbReference>
<dbReference type="SMART" id="SM00388">
    <property type="entry name" value="HisKA"/>
    <property type="match status" value="1"/>
</dbReference>
<dbReference type="SUPFAM" id="SSF47384">
    <property type="entry name" value="Homodimeric domain of signal transducing histidine kinase"/>
    <property type="match status" value="1"/>
</dbReference>
<organism evidence="15 16">
    <name type="scientific">Chondromyces crocatus</name>
    <dbReference type="NCBI Taxonomy" id="52"/>
    <lineage>
        <taxon>Bacteria</taxon>
        <taxon>Pseudomonadati</taxon>
        <taxon>Myxococcota</taxon>
        <taxon>Polyangia</taxon>
        <taxon>Polyangiales</taxon>
        <taxon>Polyangiaceae</taxon>
        <taxon>Chondromyces</taxon>
    </lineage>
</organism>
<dbReference type="InterPro" id="IPR005467">
    <property type="entry name" value="His_kinase_dom"/>
</dbReference>
<evidence type="ECO:0000256" key="8">
    <source>
        <dbReference type="ARBA" id="ARBA00022777"/>
    </source>
</evidence>
<dbReference type="SUPFAM" id="SSF55874">
    <property type="entry name" value="ATPase domain of HSP90 chaperone/DNA topoisomerase II/histidine kinase"/>
    <property type="match status" value="1"/>
</dbReference>
<feature type="domain" description="Response regulatory" evidence="14">
    <location>
        <begin position="588"/>
        <end position="706"/>
    </location>
</feature>
<dbReference type="Pfam" id="PF01590">
    <property type="entry name" value="GAF"/>
    <property type="match status" value="1"/>
</dbReference>
<dbReference type="InterPro" id="IPR036097">
    <property type="entry name" value="HisK_dim/P_sf"/>
</dbReference>
<reference evidence="15 16" key="1">
    <citation type="submission" date="2015-07" db="EMBL/GenBank/DDBJ databases">
        <title>Genome analysis of myxobacterium Chondromyces crocatus Cm c5 reveals a high potential for natural compound synthesis and the genetic basis for the loss of fruiting body formation.</title>
        <authorList>
            <person name="Zaburannyi N."/>
            <person name="Bunk B."/>
            <person name="Maier J."/>
            <person name="Overmann J."/>
            <person name="Mueller R."/>
        </authorList>
    </citation>
    <scope>NUCLEOTIDE SEQUENCE [LARGE SCALE GENOMIC DNA]</scope>
    <source>
        <strain evidence="15 16">Cm c5</strain>
    </source>
</reference>
<keyword evidence="5 12" id="KW-0597">Phosphoprotein</keyword>
<sequence>MAADATDGERPSTPAMDVTPERGVVWVVEDSPTQAELARRVLSPLHDVELLPDAASALTRVADSLPEVLVLDWHLPGMSGLELCRALRQTLDEATLPILMMTGHAREHEVVEALEAGANDYVTKPYNPSELRARVGTLARLQRLYKRAWADQKRQRLLAEAGARMSATLDMGETLASVLRLAVPELATLAAVELVAGAPEEGAPLLLAHTDPEVEARLRALPRGTAVGDHPLRAALRTQRAQLVHGAAEVLERLSLSPTHRLELSTLDLRSAMIVPLSARGQALGLLYFASSDQSYTNEDLQLAEELGRRAALSLDNARFFETAQRERARAEEANRAKDEFLAMVSHELRTPLNAILGWIRMLQLGALSSDKRARALDIVERNAHNQLALIEDLLDVSRIISGKLRLGVQEVDPVKIVESAIDAVRPAADAKEIRLRSEISATGAIPADPDRLLQVASNLLTNAVKFTPRGGRVEVALSRVDDAVELSVLDTGRGIAPDFLPHVFERFRQAESGQVPPQGGLGLGLAIVRHIVELHGGTIEAFSEGEGHGARFTVRLPVALPPAQDEAPPSPGALEDLRVRCDLQGIHALVVDDAQDARDLIASILEACGARVTTAPSAVEGLEALRTTRPDLLISDIGMPGQSGYDLISRVRTLLPADGGRTPAVALTAHAHMEDRTRALVAGFQTHVPKPIDPTELVLVVATTLGRMPGR</sequence>
<dbReference type="PROSITE" id="PS50110">
    <property type="entry name" value="RESPONSE_REGULATORY"/>
    <property type="match status" value="2"/>
</dbReference>
<dbReference type="SUPFAM" id="SSF55781">
    <property type="entry name" value="GAF domain-like"/>
    <property type="match status" value="1"/>
</dbReference>
<feature type="domain" description="Histidine kinase" evidence="13">
    <location>
        <begin position="344"/>
        <end position="561"/>
    </location>
</feature>
<dbReference type="KEGG" id="ccro:CMC5_038420"/>
<dbReference type="Proteomes" id="UP000067626">
    <property type="component" value="Chromosome"/>
</dbReference>
<feature type="modified residue" description="4-aspartylphosphate" evidence="12">
    <location>
        <position position="637"/>
    </location>
</feature>
<comment type="subcellular location">
    <subcellularLocation>
        <location evidence="2">Cell membrane</location>
    </subcellularLocation>
</comment>
<dbReference type="CDD" id="cd00075">
    <property type="entry name" value="HATPase"/>
    <property type="match status" value="1"/>
</dbReference>
<evidence type="ECO:0000256" key="11">
    <source>
        <dbReference type="ARBA" id="ARBA00023136"/>
    </source>
</evidence>
<dbReference type="EC" id="2.7.13.3" evidence="3"/>
<dbReference type="Gene3D" id="1.10.287.130">
    <property type="match status" value="1"/>
</dbReference>
<name>A0A0K1EGI6_CHOCO</name>
<keyword evidence="6" id="KW-0808">Transferase</keyword>
<gene>
    <name evidence="15" type="ORF">CMC5_038420</name>
</gene>
<dbReference type="SMART" id="SM00387">
    <property type="entry name" value="HATPase_c"/>
    <property type="match status" value="1"/>
</dbReference>
<keyword evidence="8" id="KW-0418">Kinase</keyword>